<evidence type="ECO:0000313" key="3">
    <source>
        <dbReference type="EMBL" id="UTV26462.1"/>
    </source>
</evidence>
<gene>
    <name evidence="3" type="ORF">NNL38_08710</name>
</gene>
<dbReference type="PANTHER" id="PTHR35848">
    <property type="entry name" value="OXALATE-BINDING PROTEIN"/>
    <property type="match status" value="1"/>
</dbReference>
<organism evidence="3 4">
    <name type="scientific">Photobacterium atrarenae</name>
    <dbReference type="NCBI Taxonomy" id="865757"/>
    <lineage>
        <taxon>Bacteria</taxon>
        <taxon>Pseudomonadati</taxon>
        <taxon>Pseudomonadota</taxon>
        <taxon>Gammaproteobacteria</taxon>
        <taxon>Vibrionales</taxon>
        <taxon>Vibrionaceae</taxon>
        <taxon>Photobacterium</taxon>
    </lineage>
</organism>
<dbReference type="InterPro" id="IPR014710">
    <property type="entry name" value="RmlC-like_jellyroll"/>
</dbReference>
<accession>A0ABY5GBC7</accession>
<name>A0ABY5GBC7_9GAMM</name>
<dbReference type="CDD" id="cd02224">
    <property type="entry name" value="cupin_SPO2919-like"/>
    <property type="match status" value="1"/>
</dbReference>
<dbReference type="PANTHER" id="PTHR35848:SF9">
    <property type="entry name" value="SLL1358 PROTEIN"/>
    <property type="match status" value="1"/>
</dbReference>
<evidence type="ECO:0000259" key="2">
    <source>
        <dbReference type="Pfam" id="PF07883"/>
    </source>
</evidence>
<dbReference type="Proteomes" id="UP001057998">
    <property type="component" value="Chromosome 1"/>
</dbReference>
<dbReference type="Pfam" id="PF07883">
    <property type="entry name" value="Cupin_2"/>
    <property type="match status" value="1"/>
</dbReference>
<dbReference type="InterPro" id="IPR051610">
    <property type="entry name" value="GPI/OXD"/>
</dbReference>
<reference evidence="3" key="1">
    <citation type="submission" date="2022-07" db="EMBL/GenBank/DDBJ databases">
        <title>Genome sequencing of Photobacterium atrarenae GJH2-4.</title>
        <authorList>
            <person name="Park S.-J."/>
        </authorList>
    </citation>
    <scope>NUCLEOTIDE SEQUENCE</scope>
    <source>
        <strain evidence="3">GJH2-4</strain>
    </source>
</reference>
<dbReference type="RefSeq" id="WP_255387673.1">
    <property type="nucleotide sequence ID" value="NZ_CP101508.1"/>
</dbReference>
<dbReference type="InterPro" id="IPR013096">
    <property type="entry name" value="Cupin_2"/>
</dbReference>
<sequence>MPKAKIALEIKGDTYNPFPEPFKTRLGSAECKNLGDSFGLSQFGVNLEILQPGAQSALRHWHTESDEFLYVLSGALVLVTDEGEQALQSGMCVGFPAGEKNGHHLINRSSEIATFIVVGSRVNGDEAVYPDDDFKWVVTDDGEWIASRKDGTPYQK</sequence>
<keyword evidence="1" id="KW-0479">Metal-binding</keyword>
<dbReference type="Gene3D" id="2.60.120.10">
    <property type="entry name" value="Jelly Rolls"/>
    <property type="match status" value="1"/>
</dbReference>
<proteinExistence type="predicted"/>
<keyword evidence="4" id="KW-1185">Reference proteome</keyword>
<dbReference type="SUPFAM" id="SSF51182">
    <property type="entry name" value="RmlC-like cupins"/>
    <property type="match status" value="1"/>
</dbReference>
<evidence type="ECO:0000313" key="4">
    <source>
        <dbReference type="Proteomes" id="UP001057998"/>
    </source>
</evidence>
<dbReference type="EMBL" id="CP101508">
    <property type="protein sequence ID" value="UTV26462.1"/>
    <property type="molecule type" value="Genomic_DNA"/>
</dbReference>
<evidence type="ECO:0000256" key="1">
    <source>
        <dbReference type="ARBA" id="ARBA00022723"/>
    </source>
</evidence>
<protein>
    <submittedName>
        <fullName evidence="3">Cupin domain-containing protein</fullName>
    </submittedName>
</protein>
<dbReference type="InterPro" id="IPR011051">
    <property type="entry name" value="RmlC_Cupin_sf"/>
</dbReference>
<feature type="domain" description="Cupin type-2" evidence="2">
    <location>
        <begin position="47"/>
        <end position="118"/>
    </location>
</feature>